<dbReference type="Proteomes" id="UP000186817">
    <property type="component" value="Unassembled WGS sequence"/>
</dbReference>
<accession>A0A1Q9DU55</accession>
<reference evidence="1 2" key="1">
    <citation type="submission" date="2016-02" db="EMBL/GenBank/DDBJ databases">
        <title>Genome analysis of coral dinoflagellate symbionts highlights evolutionary adaptations to a symbiotic lifestyle.</title>
        <authorList>
            <person name="Aranda M."/>
            <person name="Li Y."/>
            <person name="Liew Y.J."/>
            <person name="Baumgarten S."/>
            <person name="Simakov O."/>
            <person name="Wilson M."/>
            <person name="Piel J."/>
            <person name="Ashoor H."/>
            <person name="Bougouffa S."/>
            <person name="Bajic V.B."/>
            <person name="Ryu T."/>
            <person name="Ravasi T."/>
            <person name="Bayer T."/>
            <person name="Micklem G."/>
            <person name="Kim H."/>
            <person name="Bhak J."/>
            <person name="Lajeunesse T.C."/>
            <person name="Voolstra C.R."/>
        </authorList>
    </citation>
    <scope>NUCLEOTIDE SEQUENCE [LARGE SCALE GENOMIC DNA]</scope>
    <source>
        <strain evidence="1 2">CCMP2467</strain>
    </source>
</reference>
<gene>
    <name evidence="1" type="ORF">AK812_SmicGene18823</name>
</gene>
<dbReference type="EMBL" id="LSRX01000388">
    <property type="protein sequence ID" value="OLP98699.1"/>
    <property type="molecule type" value="Genomic_DNA"/>
</dbReference>
<name>A0A1Q9DU55_SYMMI</name>
<dbReference type="OrthoDB" id="10269487at2759"/>
<evidence type="ECO:0000313" key="2">
    <source>
        <dbReference type="Proteomes" id="UP000186817"/>
    </source>
</evidence>
<sequence length="191" mass="20902">MAPSYLGVPCTMALAYATCSNHQSLGFGTSERVRLKLCQRLVFGNPGAKNENGSASDSEIKIGDATRCRKSDHDLLKETDPAKSMCFGKLKELHDLQAQLGQCAVGGERAPGFAEQEQRQGQFWRQYISDLKEELLPEMGSLCLSCIAKSKGAPIQIQCSRLHAATRSTSALQNIKADIRFNSPFKTWTGC</sequence>
<comment type="caution">
    <text evidence="1">The sequence shown here is derived from an EMBL/GenBank/DDBJ whole genome shotgun (WGS) entry which is preliminary data.</text>
</comment>
<protein>
    <submittedName>
        <fullName evidence="1">Uncharacterized protein</fullName>
    </submittedName>
</protein>
<evidence type="ECO:0000313" key="1">
    <source>
        <dbReference type="EMBL" id="OLP98699.1"/>
    </source>
</evidence>
<proteinExistence type="predicted"/>
<organism evidence="1 2">
    <name type="scientific">Symbiodinium microadriaticum</name>
    <name type="common">Dinoflagellate</name>
    <name type="synonym">Zooxanthella microadriatica</name>
    <dbReference type="NCBI Taxonomy" id="2951"/>
    <lineage>
        <taxon>Eukaryota</taxon>
        <taxon>Sar</taxon>
        <taxon>Alveolata</taxon>
        <taxon>Dinophyceae</taxon>
        <taxon>Suessiales</taxon>
        <taxon>Symbiodiniaceae</taxon>
        <taxon>Symbiodinium</taxon>
    </lineage>
</organism>
<keyword evidence="2" id="KW-1185">Reference proteome</keyword>
<dbReference type="AlphaFoldDB" id="A0A1Q9DU55"/>